<protein>
    <submittedName>
        <fullName evidence="1">Uncharacterized protein</fullName>
    </submittedName>
</protein>
<dbReference type="AlphaFoldDB" id="A0A5E4D972"/>
<accession>A0A5E4D972</accession>
<dbReference type="Proteomes" id="UP000335636">
    <property type="component" value="Unassembled WGS sequence"/>
</dbReference>
<evidence type="ECO:0000313" key="2">
    <source>
        <dbReference type="Proteomes" id="UP000335636"/>
    </source>
</evidence>
<reference evidence="1" key="1">
    <citation type="submission" date="2019-04" db="EMBL/GenBank/DDBJ databases">
        <authorList>
            <person name="Alioto T."/>
            <person name="Alioto T."/>
        </authorList>
    </citation>
    <scope>NUCLEOTIDE SEQUENCE [LARGE SCALE GENOMIC DNA]</scope>
</reference>
<dbReference type="EMBL" id="CABDUW010005113">
    <property type="protein sequence ID" value="VTJ90804.1"/>
    <property type="molecule type" value="Genomic_DNA"/>
</dbReference>
<gene>
    <name evidence="1" type="ORF">MONAX_5E025704</name>
</gene>
<proteinExistence type="predicted"/>
<comment type="caution">
    <text evidence="1">The sequence shown here is derived from an EMBL/GenBank/DDBJ whole genome shotgun (WGS) entry which is preliminary data.</text>
</comment>
<sequence length="214" mass="23492">MALLDFQAHRRSPVISELACNCERGRLLLGWKRRGRFGDGALPACRCMADRPGSLQVHGRQAWLSGPRGLPSFFSNSSCRPWDSRSWQHTSSQSSPEPRAACRRLLTCDSLLESDRLSVSPNPSGPRCYSYCHTGPARRNMALDTARRCLAVLDQCPVAHLVHLGLCTLSVTQVSQGTQEDLQNRSRVPSFQASLLIPARPWASARGLAAAQGL</sequence>
<name>A0A5E4D972_MARMO</name>
<feature type="non-terminal residue" evidence="1">
    <location>
        <position position="214"/>
    </location>
</feature>
<keyword evidence="2" id="KW-1185">Reference proteome</keyword>
<evidence type="ECO:0000313" key="1">
    <source>
        <dbReference type="EMBL" id="VTJ90804.1"/>
    </source>
</evidence>
<organism evidence="1 2">
    <name type="scientific">Marmota monax</name>
    <name type="common">Woodchuck</name>
    <dbReference type="NCBI Taxonomy" id="9995"/>
    <lineage>
        <taxon>Eukaryota</taxon>
        <taxon>Metazoa</taxon>
        <taxon>Chordata</taxon>
        <taxon>Craniata</taxon>
        <taxon>Vertebrata</taxon>
        <taxon>Euteleostomi</taxon>
        <taxon>Mammalia</taxon>
        <taxon>Eutheria</taxon>
        <taxon>Euarchontoglires</taxon>
        <taxon>Glires</taxon>
        <taxon>Rodentia</taxon>
        <taxon>Sciuromorpha</taxon>
        <taxon>Sciuridae</taxon>
        <taxon>Xerinae</taxon>
        <taxon>Marmotini</taxon>
        <taxon>Marmota</taxon>
    </lineage>
</organism>